<keyword evidence="3" id="KW-1185">Reference proteome</keyword>
<name>D7FVW0_ECTSI</name>
<dbReference type="InParanoid" id="D7FVW0"/>
<organism evidence="2 3">
    <name type="scientific">Ectocarpus siliculosus</name>
    <name type="common">Brown alga</name>
    <name type="synonym">Conferva siliculosa</name>
    <dbReference type="NCBI Taxonomy" id="2880"/>
    <lineage>
        <taxon>Eukaryota</taxon>
        <taxon>Sar</taxon>
        <taxon>Stramenopiles</taxon>
        <taxon>Ochrophyta</taxon>
        <taxon>PX clade</taxon>
        <taxon>Phaeophyceae</taxon>
        <taxon>Ectocarpales</taxon>
        <taxon>Ectocarpaceae</taxon>
        <taxon>Ectocarpus</taxon>
    </lineage>
</organism>
<dbReference type="EMBL" id="FN648486">
    <property type="protein sequence ID" value="CBJ25480.1"/>
    <property type="molecule type" value="Genomic_DNA"/>
</dbReference>
<dbReference type="SUPFAM" id="SSF69118">
    <property type="entry name" value="AhpD-like"/>
    <property type="match status" value="1"/>
</dbReference>
<dbReference type="InterPro" id="IPR003779">
    <property type="entry name" value="CMD-like"/>
</dbReference>
<reference evidence="2 3" key="1">
    <citation type="journal article" date="2010" name="Nature">
        <title>The Ectocarpus genome and the independent evolution of multicellularity in brown algae.</title>
        <authorList>
            <person name="Cock J.M."/>
            <person name="Sterck L."/>
            <person name="Rouze P."/>
            <person name="Scornet D."/>
            <person name="Allen A.E."/>
            <person name="Amoutzias G."/>
            <person name="Anthouard V."/>
            <person name="Artiguenave F."/>
            <person name="Aury J.M."/>
            <person name="Badger J.H."/>
            <person name="Beszteri B."/>
            <person name="Billiau K."/>
            <person name="Bonnet E."/>
            <person name="Bothwell J.H."/>
            <person name="Bowler C."/>
            <person name="Boyen C."/>
            <person name="Brownlee C."/>
            <person name="Carrano C.J."/>
            <person name="Charrier B."/>
            <person name="Cho G.Y."/>
            <person name="Coelho S.M."/>
            <person name="Collen J."/>
            <person name="Corre E."/>
            <person name="Da Silva C."/>
            <person name="Delage L."/>
            <person name="Delaroque N."/>
            <person name="Dittami S.M."/>
            <person name="Doulbeau S."/>
            <person name="Elias M."/>
            <person name="Farnham G."/>
            <person name="Gachon C.M."/>
            <person name="Gschloessl B."/>
            <person name="Heesch S."/>
            <person name="Jabbari K."/>
            <person name="Jubin C."/>
            <person name="Kawai H."/>
            <person name="Kimura K."/>
            <person name="Kloareg B."/>
            <person name="Kupper F.C."/>
            <person name="Lang D."/>
            <person name="Le Bail A."/>
            <person name="Leblanc C."/>
            <person name="Lerouge P."/>
            <person name="Lohr M."/>
            <person name="Lopez P.J."/>
            <person name="Martens C."/>
            <person name="Maumus F."/>
            <person name="Michel G."/>
            <person name="Miranda-Saavedra D."/>
            <person name="Morales J."/>
            <person name="Moreau H."/>
            <person name="Motomura T."/>
            <person name="Nagasato C."/>
            <person name="Napoli C.A."/>
            <person name="Nelson D.R."/>
            <person name="Nyvall-Collen P."/>
            <person name="Peters A.F."/>
            <person name="Pommier C."/>
            <person name="Potin P."/>
            <person name="Poulain J."/>
            <person name="Quesneville H."/>
            <person name="Read B."/>
            <person name="Rensing S.A."/>
            <person name="Ritter A."/>
            <person name="Rousvoal S."/>
            <person name="Samanta M."/>
            <person name="Samson G."/>
            <person name="Schroeder D.C."/>
            <person name="Segurens B."/>
            <person name="Strittmatter M."/>
            <person name="Tonon T."/>
            <person name="Tregear J.W."/>
            <person name="Valentin K."/>
            <person name="von Dassow P."/>
            <person name="Yamagishi T."/>
            <person name="Van de Peer Y."/>
            <person name="Wincker P."/>
        </authorList>
    </citation>
    <scope>NUCLEOTIDE SEQUENCE [LARGE SCALE GENOMIC DNA]</scope>
    <source>
        <strain evidence="3">Ec32 / CCAP1310/4</strain>
    </source>
</reference>
<dbReference type="NCBIfam" id="TIGR00778">
    <property type="entry name" value="ahpD_dom"/>
    <property type="match status" value="1"/>
</dbReference>
<sequence length="470" mass="51263">MPEASTAAAMDQKVIVLRKETSERDRILDRWADAEALQLTDEEAKLNEYQRRNLKLLFGETGFNPPVPARNPISVAMHNPRFSAALWAVNTEAYRRKGLLSRSQKEVIALGVSLSNGCPHCAYIHTAMGPAAGDDVEFGSLRLFYQTRDADAAFPVEEGQGPMSNNALASWSIRHRDGKEQAAPCTREHLPEVVGTAMLFDILNRVVDTFVSKTEAGPMFPLPMRMMMKVQPAAPLLQRAMSWMMSWMMHGEDGKVEAGKVLKEINETLEINEACEDSRSSIVMSLLWLWCGTWLSWAFVTLDATGFEGIDKVTPIIKGFQGCADETPMALPEQLSWAAGGDETIAAAFAFLAAEAELLARTFVPPAVKSFTESWVSSWDGGAAQIGGLEEWLGPAVTASGLGEEDKGGVVMLRLMLVTIVASHRTDDTLLSECQAIHGFRGTHAAVLWSAFLAGQRSCQLAIASCPAVE</sequence>
<protein>
    <submittedName>
        <fullName evidence="2">Alkylhydroperoxidase</fullName>
    </submittedName>
</protein>
<accession>D7FVW0</accession>
<dbReference type="InterPro" id="IPR029032">
    <property type="entry name" value="AhpD-like"/>
</dbReference>
<proteinExistence type="predicted"/>
<dbReference type="AlphaFoldDB" id="D7FVW0"/>
<evidence type="ECO:0000313" key="2">
    <source>
        <dbReference type="EMBL" id="CBJ25480.1"/>
    </source>
</evidence>
<evidence type="ECO:0000259" key="1">
    <source>
        <dbReference type="Pfam" id="PF02627"/>
    </source>
</evidence>
<gene>
    <name evidence="2" type="ORF">Esi_0003_0065</name>
</gene>
<dbReference type="Gene3D" id="1.20.1290.10">
    <property type="entry name" value="AhpD-like"/>
    <property type="match status" value="1"/>
</dbReference>
<dbReference type="InterPro" id="IPR004675">
    <property type="entry name" value="AhpD_core"/>
</dbReference>
<dbReference type="GO" id="GO:0051920">
    <property type="term" value="F:peroxiredoxin activity"/>
    <property type="evidence" value="ECO:0007669"/>
    <property type="project" value="InterPro"/>
</dbReference>
<evidence type="ECO:0000313" key="3">
    <source>
        <dbReference type="Proteomes" id="UP000002630"/>
    </source>
</evidence>
<dbReference type="Proteomes" id="UP000002630">
    <property type="component" value="Linkage Group LG02"/>
</dbReference>
<dbReference type="OrthoDB" id="572097at2759"/>
<dbReference type="Pfam" id="PF02627">
    <property type="entry name" value="CMD"/>
    <property type="match status" value="1"/>
</dbReference>
<dbReference type="EMBL" id="FN649727">
    <property type="protein sequence ID" value="CBJ25480.1"/>
    <property type="molecule type" value="Genomic_DNA"/>
</dbReference>
<feature type="domain" description="Carboxymuconolactone decarboxylase-like" evidence="1">
    <location>
        <begin position="80"/>
        <end position="133"/>
    </location>
</feature>